<sequence length="742" mass="86727">MTRFRNGVNLYLKSKKKKSVKKVKEGDKLSKRERRNLEKKKIGMKEIPLPNVVFKDNAPMVVVIIGEEKERNLIIEKVFGKFIAENTFDTTKFCENFVKEPIRFKNNFTFFYKSRRITLLQVHDDINSLIDYSKIADLSILAIHKEITFTMFEYISLLSAHGLSKLCAYHSNASASLLRRRIYKETSVKIPIFNTSTLLLNYINRMKIRPLSFRSKNSYIVVDNIFNNSFYGYLRGTPLIYNHLHIPGVGDFEIEKIERMNKDEKIKYEPQECNDDISEEDVTEGSLSDSGISSDKEESNLEVGSNDSESSGNSKENNSNQSSEQNEDESSLISNKGLRKGLTDKELEGKYERKYIKKSFLEKEKEDYKKMADKCNTDLIPGAYVKIELKEKEKINKIKDIFNKNNFILLGGISSTKRQIVYGNIKPHKWNTRFIKSNSPAVVSLGWHRMMIYPILSISDGKRERFLKHNLEYNNISFYSPVYENSRFVLLKNDGFRIHGVGLIDNNELEMVKKKCKLVGEVTKSYNNTVFIKNMFNSRDEVMKFIGAKLSSVSKLRGIVKRPISNGGDFRATFEGELKVRDVVFLKCYFPMEYTKKCIYDDEKISEEIFNYTNELIILKKEEEEKKEIKSNIIVNIPVKKRELYSKELKQMTYKLPFNKREIIEDTNLLISPEEKQYLQMKEEFFKTKEKNLNDKMIIEKENFLNKVEEKKQGKIKSIIKSAIKNKRKFKKSKKKGKKRNK</sequence>
<accession>A0A059F015</accession>
<reference evidence="5 6" key="2">
    <citation type="submission" date="2014-03" db="EMBL/GenBank/DDBJ databases">
        <title>The Genome Sequence of Anncaliia algerae insect isolate PRA339.</title>
        <authorList>
            <consortium name="The Broad Institute Genome Sequencing Platform"/>
            <consortium name="The Broad Institute Genome Sequencing Center for Infectious Disease"/>
            <person name="Cuomo C."/>
            <person name="Becnel J."/>
            <person name="Sanscrainte N."/>
            <person name="Walker B."/>
            <person name="Young S.K."/>
            <person name="Zeng Q."/>
            <person name="Gargeya S."/>
            <person name="Fitzgerald M."/>
            <person name="Haas B."/>
            <person name="Abouelleil A."/>
            <person name="Alvarado L."/>
            <person name="Arachchi H.M."/>
            <person name="Berlin A.M."/>
            <person name="Chapman S.B."/>
            <person name="Dewar J."/>
            <person name="Goldberg J."/>
            <person name="Griggs A."/>
            <person name="Gujja S."/>
            <person name="Hansen M."/>
            <person name="Howarth C."/>
            <person name="Imamovic A."/>
            <person name="Larimer J."/>
            <person name="McCowan C."/>
            <person name="Murphy C."/>
            <person name="Neiman D."/>
            <person name="Pearson M."/>
            <person name="Priest M."/>
            <person name="Roberts A."/>
            <person name="Saif S."/>
            <person name="Shea T."/>
            <person name="Sisk P."/>
            <person name="Sykes S."/>
            <person name="Wortman J."/>
            <person name="Nusbaum C."/>
            <person name="Birren B."/>
        </authorList>
    </citation>
    <scope>NUCLEOTIDE SEQUENCE [LARGE SCALE GENOMIC DNA]</scope>
    <source>
        <strain evidence="5 6">PRA339</strain>
    </source>
</reference>
<protein>
    <recommendedName>
        <fullName evidence="7">Bms1-type G domain-containing protein</fullName>
    </recommendedName>
</protein>
<keyword evidence="6" id="KW-1185">Reference proteome</keyword>
<dbReference type="GO" id="GO:0005525">
    <property type="term" value="F:GTP binding"/>
    <property type="evidence" value="ECO:0007669"/>
    <property type="project" value="TreeGrafter"/>
</dbReference>
<dbReference type="InterPro" id="IPR007034">
    <property type="entry name" value="BMS1_TSR1_C"/>
</dbReference>
<dbReference type="GO" id="GO:0003924">
    <property type="term" value="F:GTPase activity"/>
    <property type="evidence" value="ECO:0007669"/>
    <property type="project" value="TreeGrafter"/>
</dbReference>
<dbReference type="GO" id="GO:0030688">
    <property type="term" value="C:preribosome, small subunit precursor"/>
    <property type="evidence" value="ECO:0007669"/>
    <property type="project" value="TreeGrafter"/>
</dbReference>
<feature type="compositionally biased region" description="Low complexity" evidence="2">
    <location>
        <begin position="304"/>
        <end position="324"/>
    </location>
</feature>
<feature type="compositionally biased region" description="Acidic residues" evidence="2">
    <location>
        <begin position="272"/>
        <end position="283"/>
    </location>
</feature>
<dbReference type="SMART" id="SM01362">
    <property type="entry name" value="DUF663"/>
    <property type="match status" value="1"/>
</dbReference>
<evidence type="ECO:0000259" key="3">
    <source>
        <dbReference type="SMART" id="SM00785"/>
    </source>
</evidence>
<evidence type="ECO:0000313" key="6">
    <source>
        <dbReference type="Proteomes" id="UP000030655"/>
    </source>
</evidence>
<dbReference type="HOGENOM" id="CLU_002486_1_0_1"/>
<organism evidence="5 6">
    <name type="scientific">Anncaliia algerae PRA339</name>
    <dbReference type="NCBI Taxonomy" id="1288291"/>
    <lineage>
        <taxon>Eukaryota</taxon>
        <taxon>Fungi</taxon>
        <taxon>Fungi incertae sedis</taxon>
        <taxon>Microsporidia</taxon>
        <taxon>Tubulinosematoidea</taxon>
        <taxon>Tubulinosematidae</taxon>
        <taxon>Anncaliia</taxon>
    </lineage>
</organism>
<evidence type="ECO:0000256" key="1">
    <source>
        <dbReference type="ARBA" id="ARBA00038288"/>
    </source>
</evidence>
<dbReference type="AlphaFoldDB" id="A0A059F015"/>
<dbReference type="EMBL" id="KK365171">
    <property type="protein sequence ID" value="KCZ80603.1"/>
    <property type="molecule type" value="Genomic_DNA"/>
</dbReference>
<evidence type="ECO:0000313" key="5">
    <source>
        <dbReference type="EMBL" id="KCZ80603.1"/>
    </source>
</evidence>
<dbReference type="GO" id="GO:0000479">
    <property type="term" value="P:endonucleolytic cleavage of tricistronic rRNA transcript (SSU-rRNA, 5.8S rRNA, LSU-rRNA)"/>
    <property type="evidence" value="ECO:0007669"/>
    <property type="project" value="TreeGrafter"/>
</dbReference>
<evidence type="ECO:0008006" key="7">
    <source>
        <dbReference type="Google" id="ProtNLM"/>
    </source>
</evidence>
<dbReference type="GO" id="GO:0000462">
    <property type="term" value="P:maturation of SSU-rRNA from tricistronic rRNA transcript (SSU-rRNA, 5.8S rRNA, LSU-rRNA)"/>
    <property type="evidence" value="ECO:0007669"/>
    <property type="project" value="TreeGrafter"/>
</dbReference>
<feature type="domain" description="Ribosome biogenesis protein BMS1/TSR1 C-terminal" evidence="4">
    <location>
        <begin position="322"/>
        <end position="592"/>
    </location>
</feature>
<dbReference type="InterPro" id="IPR039761">
    <property type="entry name" value="Bms1/Tsr1"/>
</dbReference>
<dbReference type="InterPro" id="IPR012948">
    <property type="entry name" value="AARP2CN"/>
</dbReference>
<comment type="similarity">
    <text evidence="1">Belongs to the TRAFAC class translation factor GTPase superfamily. Bms1-like GTPase family. TSR1 subfamily.</text>
</comment>
<evidence type="ECO:0000259" key="4">
    <source>
        <dbReference type="SMART" id="SM01362"/>
    </source>
</evidence>
<dbReference type="GO" id="GO:0034511">
    <property type="term" value="F:U3 snoRNA binding"/>
    <property type="evidence" value="ECO:0007669"/>
    <property type="project" value="TreeGrafter"/>
</dbReference>
<dbReference type="VEuPathDB" id="MicrosporidiaDB:H312_01978"/>
<dbReference type="Pfam" id="PF08142">
    <property type="entry name" value="AARP2CN"/>
    <property type="match status" value="1"/>
</dbReference>
<dbReference type="GO" id="GO:0005634">
    <property type="term" value="C:nucleus"/>
    <property type="evidence" value="ECO:0007669"/>
    <property type="project" value="InterPro"/>
</dbReference>
<name>A0A059F015_9MICR</name>
<dbReference type="Proteomes" id="UP000030655">
    <property type="component" value="Unassembled WGS sequence"/>
</dbReference>
<dbReference type="PANTHER" id="PTHR12858">
    <property type="entry name" value="RIBOSOME BIOGENESIS PROTEIN"/>
    <property type="match status" value="1"/>
</dbReference>
<proteinExistence type="inferred from homology"/>
<dbReference type="PANTHER" id="PTHR12858:SF1">
    <property type="entry name" value="PRE-RRNA-PROCESSING PROTEIN TSR1 HOMOLOG"/>
    <property type="match status" value="1"/>
</dbReference>
<dbReference type="OrthoDB" id="10260897at2759"/>
<dbReference type="Pfam" id="PF04950">
    <property type="entry name" value="RIBIOP_C"/>
    <property type="match status" value="1"/>
</dbReference>
<feature type="region of interest" description="Disordered" evidence="2">
    <location>
        <begin position="265"/>
        <end position="338"/>
    </location>
</feature>
<reference evidence="6" key="1">
    <citation type="submission" date="2013-02" db="EMBL/GenBank/DDBJ databases">
        <authorList>
            <consortium name="The Broad Institute Genome Sequencing Platform"/>
            <person name="Cuomo C."/>
            <person name="Becnel J."/>
            <person name="Sanscrainte N."/>
            <person name="Walker B."/>
            <person name="Young S.K."/>
            <person name="Zeng Q."/>
            <person name="Gargeya S."/>
            <person name="Fitzgerald M."/>
            <person name="Haas B."/>
            <person name="Abouelleil A."/>
            <person name="Alvarado L."/>
            <person name="Arachchi H.M."/>
            <person name="Berlin A.M."/>
            <person name="Chapman S.B."/>
            <person name="Dewar J."/>
            <person name="Goldberg J."/>
            <person name="Griggs A."/>
            <person name="Gujja S."/>
            <person name="Hansen M."/>
            <person name="Howarth C."/>
            <person name="Imamovic A."/>
            <person name="Larimer J."/>
            <person name="McCowan C."/>
            <person name="Murphy C."/>
            <person name="Neiman D."/>
            <person name="Pearson M."/>
            <person name="Priest M."/>
            <person name="Roberts A."/>
            <person name="Saif S."/>
            <person name="Shea T."/>
            <person name="Sisk P."/>
            <person name="Sykes S."/>
            <person name="Wortman J."/>
            <person name="Nusbaum C."/>
            <person name="Birren B."/>
        </authorList>
    </citation>
    <scope>NUCLEOTIDE SEQUENCE [LARGE SCALE GENOMIC DNA]</scope>
    <source>
        <strain evidence="6">PRA339</strain>
    </source>
</reference>
<feature type="domain" description="AARP2CN" evidence="3">
    <location>
        <begin position="195"/>
        <end position="264"/>
    </location>
</feature>
<gene>
    <name evidence="5" type="ORF">H312_01978</name>
</gene>
<evidence type="ECO:0000256" key="2">
    <source>
        <dbReference type="SAM" id="MobiDB-lite"/>
    </source>
</evidence>
<dbReference type="SMART" id="SM00785">
    <property type="entry name" value="AARP2CN"/>
    <property type="match status" value="1"/>
</dbReference>
<dbReference type="STRING" id="1288291.A0A059F015"/>